<dbReference type="InterPro" id="IPR007278">
    <property type="entry name" value="DUF397"/>
</dbReference>
<feature type="domain" description="DUF397" evidence="1">
    <location>
        <begin position="12"/>
        <end position="63"/>
    </location>
</feature>
<evidence type="ECO:0000313" key="3">
    <source>
        <dbReference type="Proteomes" id="UP001499878"/>
    </source>
</evidence>
<dbReference type="Pfam" id="PF04149">
    <property type="entry name" value="DUF397"/>
    <property type="match status" value="1"/>
</dbReference>
<keyword evidence="3" id="KW-1185">Reference proteome</keyword>
<evidence type="ECO:0000259" key="1">
    <source>
        <dbReference type="Pfam" id="PF04149"/>
    </source>
</evidence>
<accession>A0ABP9TB08</accession>
<protein>
    <submittedName>
        <fullName evidence="2">DUF397 domain-containing protein</fullName>
    </submittedName>
</protein>
<organism evidence="2 3">
    <name type="scientific">Streptomyces thinghirensis</name>
    <dbReference type="NCBI Taxonomy" id="551547"/>
    <lineage>
        <taxon>Bacteria</taxon>
        <taxon>Bacillati</taxon>
        <taxon>Actinomycetota</taxon>
        <taxon>Actinomycetes</taxon>
        <taxon>Kitasatosporales</taxon>
        <taxon>Streptomycetaceae</taxon>
        <taxon>Streptomyces</taxon>
    </lineage>
</organism>
<dbReference type="EMBL" id="BAABJR010000015">
    <property type="protein sequence ID" value="GAA5213465.1"/>
    <property type="molecule type" value="Genomic_DNA"/>
</dbReference>
<sequence>MSVRIAHAVPEAAWRKSSYSTGGGGECLEVAAWLETVMVRDSKQPAVAQLAFGSEAWSGFVRMAAER</sequence>
<evidence type="ECO:0000313" key="2">
    <source>
        <dbReference type="EMBL" id="GAA5213465.1"/>
    </source>
</evidence>
<gene>
    <name evidence="2" type="ORF">GCM10023323_54560</name>
</gene>
<proteinExistence type="predicted"/>
<dbReference type="RefSeq" id="WP_345634847.1">
    <property type="nucleotide sequence ID" value="NZ_BAABJR010000015.1"/>
</dbReference>
<name>A0ABP9TB08_9ACTN</name>
<dbReference type="Proteomes" id="UP001499878">
    <property type="component" value="Unassembled WGS sequence"/>
</dbReference>
<comment type="caution">
    <text evidence="2">The sequence shown here is derived from an EMBL/GenBank/DDBJ whole genome shotgun (WGS) entry which is preliminary data.</text>
</comment>
<reference evidence="3" key="1">
    <citation type="journal article" date="2019" name="Int. J. Syst. Evol. Microbiol.">
        <title>The Global Catalogue of Microorganisms (GCM) 10K type strain sequencing project: providing services to taxonomists for standard genome sequencing and annotation.</title>
        <authorList>
            <consortium name="The Broad Institute Genomics Platform"/>
            <consortium name="The Broad Institute Genome Sequencing Center for Infectious Disease"/>
            <person name="Wu L."/>
            <person name="Ma J."/>
        </authorList>
    </citation>
    <scope>NUCLEOTIDE SEQUENCE [LARGE SCALE GENOMIC DNA]</scope>
    <source>
        <strain evidence="3">JCM 18306</strain>
    </source>
</reference>